<evidence type="ECO:0000313" key="3">
    <source>
        <dbReference type="Proteomes" id="UP001216907"/>
    </source>
</evidence>
<evidence type="ECO:0000259" key="1">
    <source>
        <dbReference type="Pfam" id="PF07638"/>
    </source>
</evidence>
<dbReference type="Pfam" id="PF07638">
    <property type="entry name" value="Sigma70_ECF"/>
    <property type="match status" value="1"/>
</dbReference>
<name>A0ABT6FL45_9BACT</name>
<dbReference type="RefSeq" id="WP_277864623.1">
    <property type="nucleotide sequence ID" value="NZ_JARRAG010000004.1"/>
</dbReference>
<dbReference type="InterPro" id="IPR053812">
    <property type="entry name" value="HTH_Sigma70_ECF-like"/>
</dbReference>
<dbReference type="NCBIfam" id="TIGR02999">
    <property type="entry name" value="Sig-70_X6"/>
    <property type="match status" value="1"/>
</dbReference>
<reference evidence="2 3" key="1">
    <citation type="submission" date="2023-03" db="EMBL/GenBank/DDBJ databases">
        <title>Paludisphaera mucosa sp. nov. a novel planctomycete from northern fen.</title>
        <authorList>
            <person name="Ivanova A."/>
        </authorList>
    </citation>
    <scope>NUCLEOTIDE SEQUENCE [LARGE SCALE GENOMIC DNA]</scope>
    <source>
        <strain evidence="2 3">Pla2</strain>
    </source>
</reference>
<dbReference type="InterPro" id="IPR011517">
    <property type="entry name" value="RNA_pol_sigma70_ECF-like"/>
</dbReference>
<proteinExistence type="predicted"/>
<feature type="domain" description="RNA polymerase sigma-70 ECF-like HTH" evidence="1">
    <location>
        <begin position="19"/>
        <end position="196"/>
    </location>
</feature>
<gene>
    <name evidence="2" type="ORF">PZE19_31405</name>
</gene>
<dbReference type="InterPro" id="IPR036388">
    <property type="entry name" value="WH-like_DNA-bd_sf"/>
</dbReference>
<dbReference type="Proteomes" id="UP001216907">
    <property type="component" value="Unassembled WGS sequence"/>
</dbReference>
<accession>A0ABT6FL45</accession>
<dbReference type="Gene3D" id="1.10.10.10">
    <property type="entry name" value="Winged helix-like DNA-binding domain superfamily/Winged helix DNA-binding domain"/>
    <property type="match status" value="1"/>
</dbReference>
<keyword evidence="3" id="KW-1185">Reference proteome</keyword>
<comment type="caution">
    <text evidence="2">The sequence shown here is derived from an EMBL/GenBank/DDBJ whole genome shotgun (WGS) entry which is preliminary data.</text>
</comment>
<organism evidence="2 3">
    <name type="scientific">Paludisphaera mucosa</name>
    <dbReference type="NCBI Taxonomy" id="3030827"/>
    <lineage>
        <taxon>Bacteria</taxon>
        <taxon>Pseudomonadati</taxon>
        <taxon>Planctomycetota</taxon>
        <taxon>Planctomycetia</taxon>
        <taxon>Isosphaerales</taxon>
        <taxon>Isosphaeraceae</taxon>
        <taxon>Paludisphaera</taxon>
    </lineage>
</organism>
<evidence type="ECO:0000313" key="2">
    <source>
        <dbReference type="EMBL" id="MDG3008298.1"/>
    </source>
</evidence>
<protein>
    <submittedName>
        <fullName evidence="2">ECF-type sigma factor</fullName>
    </submittedName>
</protein>
<dbReference type="EMBL" id="JARRAG010000004">
    <property type="protein sequence ID" value="MDG3008298.1"/>
    <property type="molecule type" value="Genomic_DNA"/>
</dbReference>
<sequence>MRVATIRGIAMPTVPGGHFDELLHRAQQGDAGARDETVVAIHHDLRALAHRRMARERPGHTLQVTALVHEALGKMLSDATLLDATGRELLYHAAPRAMEQILVEHHRHRAARKGPGQRQRVLLDEVLDHLADETRIPLIELQEVLEGLERVDTLAALIVRLYIFMGLSQIEVVEQPSISQKTVERDWRVARGWLHARPGKGESAWTRR</sequence>